<accession>A0AAX3N9C9</accession>
<organism evidence="12 14">
    <name type="scientific">Paenibacillus urinalis</name>
    <dbReference type="NCBI Taxonomy" id="521520"/>
    <lineage>
        <taxon>Bacteria</taxon>
        <taxon>Bacillati</taxon>
        <taxon>Bacillota</taxon>
        <taxon>Bacilli</taxon>
        <taxon>Bacillales</taxon>
        <taxon>Paenibacillaceae</taxon>
        <taxon>Paenibacillus</taxon>
    </lineage>
</organism>
<feature type="domain" description="Tyr recombinase" evidence="10">
    <location>
        <begin position="112"/>
        <end position="298"/>
    </location>
</feature>
<proteinExistence type="predicted"/>
<dbReference type="SUPFAM" id="SSF56349">
    <property type="entry name" value="DNA breaking-rejoining enzymes"/>
    <property type="match status" value="1"/>
</dbReference>
<dbReference type="InterPro" id="IPR010998">
    <property type="entry name" value="Integrase_recombinase_N"/>
</dbReference>
<reference evidence="12 15" key="1">
    <citation type="submission" date="2023-02" db="EMBL/GenBank/DDBJ databases">
        <title>Pathogen: clinical or host-associated sample.</title>
        <authorList>
            <person name="Hergert J."/>
            <person name="Casey R."/>
            <person name="Wagner J."/>
            <person name="Young E.L."/>
            <person name="Oakeson K.F."/>
        </authorList>
    </citation>
    <scope>NUCLEOTIDE SEQUENCE</scope>
    <source>
        <strain evidence="13 15">2022CK-00829</strain>
        <strain evidence="12">2022CK-00830</strain>
        <plasmid evidence="12">unnamed1</plasmid>
        <plasmid evidence="13 15">unnamed2</plasmid>
    </source>
</reference>
<evidence type="ECO:0000313" key="13">
    <source>
        <dbReference type="EMBL" id="WDI05282.1"/>
    </source>
</evidence>
<dbReference type="Gene3D" id="1.10.150.130">
    <property type="match status" value="1"/>
</dbReference>
<dbReference type="InterPro" id="IPR044068">
    <property type="entry name" value="CB"/>
</dbReference>
<keyword evidence="8" id="KW-0131">Cell cycle</keyword>
<dbReference type="GO" id="GO:0007059">
    <property type="term" value="P:chromosome segregation"/>
    <property type="evidence" value="ECO:0007669"/>
    <property type="project" value="UniProtKB-KW"/>
</dbReference>
<dbReference type="Pfam" id="PF00589">
    <property type="entry name" value="Phage_integrase"/>
    <property type="match status" value="1"/>
</dbReference>
<sequence length="315" mass="36839">MGYIEIFERYDREVRLFVSYMKDREYSKDTQNAYLHDLKHFLLSLDDKPINDVTDIEIMTYLTQVRENGAGARYRNRCQSAIRLFYKVMVRFRVIDHNPTLDIEKAKVEKKRQPTYLQKQFLDASLELIKGRHQLRDITIVALMAYAGLRVSEIVRLDIVNYDKDNSNIGVLGKGGKWRYIPLPAELNQLLELYLTERITPWNSKEPAFFVSQFRRRISKRMVQTIAEKTFDALIAEYPQFSGMSLSAHKFRHSFATDLLRNGADLRAVQDLLGHESISTTQIYTHVMDEVKERAMHKIKPSIPSIITSKEKKQV</sequence>
<comment type="subcellular location">
    <subcellularLocation>
        <location evidence="1">Cytoplasm</location>
    </subcellularLocation>
</comment>
<evidence type="ECO:0000256" key="4">
    <source>
        <dbReference type="ARBA" id="ARBA00022829"/>
    </source>
</evidence>
<dbReference type="AlphaFoldDB" id="A0AAX3N9C9"/>
<evidence type="ECO:0000313" key="12">
    <source>
        <dbReference type="EMBL" id="WDH85319.1"/>
    </source>
</evidence>
<dbReference type="GO" id="GO:0006310">
    <property type="term" value="P:DNA recombination"/>
    <property type="evidence" value="ECO:0007669"/>
    <property type="project" value="UniProtKB-KW"/>
</dbReference>
<geneLocation type="plasmid" evidence="13 15">
    <name>unnamed2</name>
</geneLocation>
<name>A0AAX3N9C9_9BACL</name>
<dbReference type="PROSITE" id="PS51898">
    <property type="entry name" value="TYR_RECOMBINASE"/>
    <property type="match status" value="1"/>
</dbReference>
<evidence type="ECO:0000259" key="10">
    <source>
        <dbReference type="PROSITE" id="PS51898"/>
    </source>
</evidence>
<evidence type="ECO:0000256" key="1">
    <source>
        <dbReference type="ARBA" id="ARBA00004496"/>
    </source>
</evidence>
<dbReference type="RefSeq" id="WP_090728215.1">
    <property type="nucleotide sequence ID" value="NZ_CP118102.1"/>
</dbReference>
<dbReference type="InterPro" id="IPR050090">
    <property type="entry name" value="Tyrosine_recombinase_XerCD"/>
</dbReference>
<geneLocation type="plasmid" evidence="12 14">
    <name>unnamed1</name>
</geneLocation>
<keyword evidence="7" id="KW-0233">DNA recombination</keyword>
<keyword evidence="12" id="KW-0614">Plasmid</keyword>
<evidence type="ECO:0000313" key="14">
    <source>
        <dbReference type="Proteomes" id="UP001220962"/>
    </source>
</evidence>
<dbReference type="GO" id="GO:0051301">
    <property type="term" value="P:cell division"/>
    <property type="evidence" value="ECO:0007669"/>
    <property type="project" value="UniProtKB-KW"/>
</dbReference>
<dbReference type="InterPro" id="IPR013762">
    <property type="entry name" value="Integrase-like_cat_sf"/>
</dbReference>
<evidence type="ECO:0000256" key="9">
    <source>
        <dbReference type="PROSITE-ProRule" id="PRU01248"/>
    </source>
</evidence>
<dbReference type="InterPro" id="IPR002104">
    <property type="entry name" value="Integrase_catalytic"/>
</dbReference>
<keyword evidence="4" id="KW-0159">Chromosome partition</keyword>
<evidence type="ECO:0000256" key="8">
    <source>
        <dbReference type="ARBA" id="ARBA00023306"/>
    </source>
</evidence>
<dbReference type="PANTHER" id="PTHR30349:SF77">
    <property type="entry name" value="TYROSINE RECOMBINASE XERC"/>
    <property type="match status" value="1"/>
</dbReference>
<evidence type="ECO:0000256" key="3">
    <source>
        <dbReference type="ARBA" id="ARBA00022618"/>
    </source>
</evidence>
<dbReference type="GO" id="GO:0005737">
    <property type="term" value="C:cytoplasm"/>
    <property type="evidence" value="ECO:0007669"/>
    <property type="project" value="UniProtKB-SubCell"/>
</dbReference>
<evidence type="ECO:0000313" key="15">
    <source>
        <dbReference type="Proteomes" id="UP001221519"/>
    </source>
</evidence>
<keyword evidence="5" id="KW-0229">DNA integration</keyword>
<keyword evidence="6 9" id="KW-0238">DNA-binding</keyword>
<evidence type="ECO:0000259" key="11">
    <source>
        <dbReference type="PROSITE" id="PS51900"/>
    </source>
</evidence>
<keyword evidence="15" id="KW-1185">Reference proteome</keyword>
<dbReference type="Proteomes" id="UP001220962">
    <property type="component" value="Plasmid unnamed1"/>
</dbReference>
<dbReference type="GO" id="GO:0003677">
    <property type="term" value="F:DNA binding"/>
    <property type="evidence" value="ECO:0007669"/>
    <property type="project" value="UniProtKB-UniRule"/>
</dbReference>
<dbReference type="EMBL" id="CP118110">
    <property type="protein sequence ID" value="WDI05282.1"/>
    <property type="molecule type" value="Genomic_DNA"/>
</dbReference>
<dbReference type="InterPro" id="IPR011010">
    <property type="entry name" value="DNA_brk_join_enz"/>
</dbReference>
<dbReference type="Pfam" id="PF02899">
    <property type="entry name" value="Phage_int_SAM_1"/>
    <property type="match status" value="1"/>
</dbReference>
<evidence type="ECO:0000256" key="7">
    <source>
        <dbReference type="ARBA" id="ARBA00023172"/>
    </source>
</evidence>
<keyword evidence="3" id="KW-0132">Cell division</keyword>
<dbReference type="PANTHER" id="PTHR30349">
    <property type="entry name" value="PHAGE INTEGRASE-RELATED"/>
    <property type="match status" value="1"/>
</dbReference>
<evidence type="ECO:0000256" key="5">
    <source>
        <dbReference type="ARBA" id="ARBA00022908"/>
    </source>
</evidence>
<protein>
    <submittedName>
        <fullName evidence="12">Tyrosine-type recombinase/integrase</fullName>
    </submittedName>
</protein>
<dbReference type="GO" id="GO:0015074">
    <property type="term" value="P:DNA integration"/>
    <property type="evidence" value="ECO:0007669"/>
    <property type="project" value="UniProtKB-KW"/>
</dbReference>
<evidence type="ECO:0000256" key="2">
    <source>
        <dbReference type="ARBA" id="ARBA00022490"/>
    </source>
</evidence>
<dbReference type="EMBL" id="CP118102">
    <property type="protein sequence ID" value="WDH85319.1"/>
    <property type="molecule type" value="Genomic_DNA"/>
</dbReference>
<dbReference type="PROSITE" id="PS51900">
    <property type="entry name" value="CB"/>
    <property type="match status" value="1"/>
</dbReference>
<keyword evidence="2" id="KW-0963">Cytoplasm</keyword>
<dbReference type="InterPro" id="IPR004107">
    <property type="entry name" value="Integrase_SAM-like_N"/>
</dbReference>
<evidence type="ECO:0000256" key="6">
    <source>
        <dbReference type="ARBA" id="ARBA00023125"/>
    </source>
</evidence>
<gene>
    <name evidence="12" type="ORF">PUW23_26140</name>
    <name evidence="13" type="ORF">PUW25_27055</name>
</gene>
<dbReference type="Proteomes" id="UP001221519">
    <property type="component" value="Plasmid unnamed2"/>
</dbReference>
<dbReference type="Gene3D" id="1.10.443.10">
    <property type="entry name" value="Intergrase catalytic core"/>
    <property type="match status" value="1"/>
</dbReference>
<feature type="domain" description="Core-binding (CB)" evidence="11">
    <location>
        <begin position="1"/>
        <end position="90"/>
    </location>
</feature>